<evidence type="ECO:0000313" key="2">
    <source>
        <dbReference type="Proteomes" id="UP000277580"/>
    </source>
</evidence>
<accession>A0A3N4KU78</accession>
<sequence length="166" mass="18971">MSSDFFKEANINDLVFAILAPIMSDFRHKRKRSGTSMMLFREKEIISVDSETGGTEEFVIIDIISLTEEKFVMVVEAKRSNLGSAMKQLLLAMKDTWDINGQGTVYGFTTTGDSWQMVIYDGSTFEVTEDFKVMFPRMEEDKERWMMNYSVLVDCMYVALSNGGID</sequence>
<protein>
    <recommendedName>
        <fullName evidence="3">Type I restriction enzyme R protein N-terminal domain-containing protein</fullName>
    </recommendedName>
</protein>
<evidence type="ECO:0000313" key="1">
    <source>
        <dbReference type="EMBL" id="RPB12832.1"/>
    </source>
</evidence>
<dbReference type="Proteomes" id="UP000277580">
    <property type="component" value="Unassembled WGS sequence"/>
</dbReference>
<dbReference type="AlphaFoldDB" id="A0A3N4KU78"/>
<proteinExistence type="predicted"/>
<gene>
    <name evidence="1" type="ORF">P167DRAFT_605425</name>
</gene>
<name>A0A3N4KU78_9PEZI</name>
<dbReference type="EMBL" id="ML119126">
    <property type="protein sequence ID" value="RPB12832.1"/>
    <property type="molecule type" value="Genomic_DNA"/>
</dbReference>
<organism evidence="1 2">
    <name type="scientific">Morchella conica CCBAS932</name>
    <dbReference type="NCBI Taxonomy" id="1392247"/>
    <lineage>
        <taxon>Eukaryota</taxon>
        <taxon>Fungi</taxon>
        <taxon>Dikarya</taxon>
        <taxon>Ascomycota</taxon>
        <taxon>Pezizomycotina</taxon>
        <taxon>Pezizomycetes</taxon>
        <taxon>Pezizales</taxon>
        <taxon>Morchellaceae</taxon>
        <taxon>Morchella</taxon>
    </lineage>
</organism>
<dbReference type="InParanoid" id="A0A3N4KU78"/>
<dbReference type="OrthoDB" id="5355583at2759"/>
<evidence type="ECO:0008006" key="3">
    <source>
        <dbReference type="Google" id="ProtNLM"/>
    </source>
</evidence>
<reference evidence="1 2" key="1">
    <citation type="journal article" date="2018" name="Nat. Ecol. Evol.">
        <title>Pezizomycetes genomes reveal the molecular basis of ectomycorrhizal truffle lifestyle.</title>
        <authorList>
            <person name="Murat C."/>
            <person name="Payen T."/>
            <person name="Noel B."/>
            <person name="Kuo A."/>
            <person name="Morin E."/>
            <person name="Chen J."/>
            <person name="Kohler A."/>
            <person name="Krizsan K."/>
            <person name="Balestrini R."/>
            <person name="Da Silva C."/>
            <person name="Montanini B."/>
            <person name="Hainaut M."/>
            <person name="Levati E."/>
            <person name="Barry K.W."/>
            <person name="Belfiori B."/>
            <person name="Cichocki N."/>
            <person name="Clum A."/>
            <person name="Dockter R.B."/>
            <person name="Fauchery L."/>
            <person name="Guy J."/>
            <person name="Iotti M."/>
            <person name="Le Tacon F."/>
            <person name="Lindquist E.A."/>
            <person name="Lipzen A."/>
            <person name="Malagnac F."/>
            <person name="Mello A."/>
            <person name="Molinier V."/>
            <person name="Miyauchi S."/>
            <person name="Poulain J."/>
            <person name="Riccioni C."/>
            <person name="Rubini A."/>
            <person name="Sitrit Y."/>
            <person name="Splivallo R."/>
            <person name="Traeger S."/>
            <person name="Wang M."/>
            <person name="Zifcakova L."/>
            <person name="Wipf D."/>
            <person name="Zambonelli A."/>
            <person name="Paolocci F."/>
            <person name="Nowrousian M."/>
            <person name="Ottonello S."/>
            <person name="Baldrian P."/>
            <person name="Spatafora J.W."/>
            <person name="Henrissat B."/>
            <person name="Nagy L.G."/>
            <person name="Aury J.M."/>
            <person name="Wincker P."/>
            <person name="Grigoriev I.V."/>
            <person name="Bonfante P."/>
            <person name="Martin F.M."/>
        </authorList>
    </citation>
    <scope>NUCLEOTIDE SEQUENCE [LARGE SCALE GENOMIC DNA]</scope>
    <source>
        <strain evidence="1 2">CCBAS932</strain>
    </source>
</reference>
<keyword evidence="2" id="KW-1185">Reference proteome</keyword>